<dbReference type="OrthoDB" id="9990006at2759"/>
<evidence type="ECO:0000313" key="2">
    <source>
        <dbReference type="Proteomes" id="UP000023152"/>
    </source>
</evidence>
<gene>
    <name evidence="1" type="ORF">RFI_28752</name>
</gene>
<dbReference type="AlphaFoldDB" id="X6M592"/>
<evidence type="ECO:0000313" key="1">
    <source>
        <dbReference type="EMBL" id="ETO08637.1"/>
    </source>
</evidence>
<dbReference type="Proteomes" id="UP000023152">
    <property type="component" value="Unassembled WGS sequence"/>
</dbReference>
<reference evidence="1 2" key="1">
    <citation type="journal article" date="2013" name="Curr. Biol.">
        <title>The Genome of the Foraminiferan Reticulomyxa filosa.</title>
        <authorList>
            <person name="Glockner G."/>
            <person name="Hulsmann N."/>
            <person name="Schleicher M."/>
            <person name="Noegel A.A."/>
            <person name="Eichinger L."/>
            <person name="Gallinger C."/>
            <person name="Pawlowski J."/>
            <person name="Sierra R."/>
            <person name="Euteneuer U."/>
            <person name="Pillet L."/>
            <person name="Moustafa A."/>
            <person name="Platzer M."/>
            <person name="Groth M."/>
            <person name="Szafranski K."/>
            <person name="Schliwa M."/>
        </authorList>
    </citation>
    <scope>NUCLEOTIDE SEQUENCE [LARGE SCALE GENOMIC DNA]</scope>
</reference>
<accession>X6M592</accession>
<protein>
    <submittedName>
        <fullName evidence="1">Uncharacterized protein</fullName>
    </submittedName>
</protein>
<dbReference type="EMBL" id="ASPP01024849">
    <property type="protein sequence ID" value="ETO08637.1"/>
    <property type="molecule type" value="Genomic_DNA"/>
</dbReference>
<keyword evidence="2" id="KW-1185">Reference proteome</keyword>
<sequence length="730" mass="87847">MIEICLHILWNMLTYPNNIKYYQINSNILYNNLERKCKLLNVNANKLFVNMEYHLKQFGFEKRNDNNWYYNNNVQILQLWELIIYCIKKFNINIKKKKKNRYKTRIAIPKKVYMLDNKKWKEYEIVFDYEYRRIVLFDNSILHIQTLQIGNPKKLSLEFNVYIQYYNDFSEIETNCIKWACLILNNYWHFRMINWIEREDLSNCCSEFNSFHVTWKDYKMAIYKEPFNPYSTTLKQGLQHLTNKLQIIEHFLYGKDELICFECTFNKCKPSIPVIIGEDILLHQIYKHFPHYPIIQVYWEIETEFMIPYDRTILVKSNDVKEYKEMIISNEISKFDPLLFECDFHKLKLINNDLLAIKTSCNSKLKLLLHEVIKNGYLNDLITFEHIDINKKIKQEINFNENNADELIVNDNILTILNEIKKLYHNDIHKHMGYPLQLYHICAILLYCEKECSIEFIYNQIQFRHKKWIWFDICLYECISILNHHERREESEMELYCGLKRVRLENIEKCPKAGYFISYLITSDNLQFEQICRSDQGCILHFHPSMRRAPGIGSCDISWIIPYKKKGEILFSRSIWAYGYDENIYKQFASWNAKIEYEDEKTQTILLTWAVYDQFIDKILQISAIWNHSIDLNLIYLILHRCCSGNINETHDIMSTFQEWMANENNGQKYKARMDQFLERRCCNHYVNLIFIFLEESGKHTAIEIAGKCTITHGLPFVENDKKILPNGKP</sequence>
<comment type="caution">
    <text evidence="1">The sequence shown here is derived from an EMBL/GenBank/DDBJ whole genome shotgun (WGS) entry which is preliminary data.</text>
</comment>
<proteinExistence type="predicted"/>
<name>X6M592_RETFI</name>
<organism evidence="1 2">
    <name type="scientific">Reticulomyxa filosa</name>
    <dbReference type="NCBI Taxonomy" id="46433"/>
    <lineage>
        <taxon>Eukaryota</taxon>
        <taxon>Sar</taxon>
        <taxon>Rhizaria</taxon>
        <taxon>Retaria</taxon>
        <taxon>Foraminifera</taxon>
        <taxon>Monothalamids</taxon>
        <taxon>Reticulomyxidae</taxon>
        <taxon>Reticulomyxa</taxon>
    </lineage>
</organism>